<organism evidence="8 9">
    <name type="scientific">Nezara viridula</name>
    <name type="common">Southern green stink bug</name>
    <name type="synonym">Cimex viridulus</name>
    <dbReference type="NCBI Taxonomy" id="85310"/>
    <lineage>
        <taxon>Eukaryota</taxon>
        <taxon>Metazoa</taxon>
        <taxon>Ecdysozoa</taxon>
        <taxon>Arthropoda</taxon>
        <taxon>Hexapoda</taxon>
        <taxon>Insecta</taxon>
        <taxon>Pterygota</taxon>
        <taxon>Neoptera</taxon>
        <taxon>Paraneoptera</taxon>
        <taxon>Hemiptera</taxon>
        <taxon>Heteroptera</taxon>
        <taxon>Panheteroptera</taxon>
        <taxon>Pentatomomorpha</taxon>
        <taxon>Pentatomoidea</taxon>
        <taxon>Pentatomidae</taxon>
        <taxon>Pentatominae</taxon>
        <taxon>Nezara</taxon>
    </lineage>
</organism>
<accession>A0A9P0HMV5</accession>
<keyword evidence="5" id="KW-0788">Thiol protease</keyword>
<evidence type="ECO:0000256" key="1">
    <source>
        <dbReference type="ARBA" id="ARBA00010134"/>
    </source>
</evidence>
<dbReference type="PRINTS" id="PR00376">
    <property type="entry name" value="IL1BCENZYME"/>
</dbReference>
<keyword evidence="6" id="KW-0865">Zymogen</keyword>
<dbReference type="PANTHER" id="PTHR47901:SF8">
    <property type="entry name" value="CASPASE-3"/>
    <property type="match status" value="1"/>
</dbReference>
<dbReference type="PANTHER" id="PTHR47901">
    <property type="entry name" value="CASPASE RECRUITMENT DOMAIN-CONTAINING PROTEIN 18"/>
    <property type="match status" value="1"/>
</dbReference>
<keyword evidence="9" id="KW-1185">Reference proteome</keyword>
<keyword evidence="2" id="KW-0645">Protease</keyword>
<dbReference type="Pfam" id="PF00656">
    <property type="entry name" value="Peptidase_C14"/>
    <property type="match status" value="1"/>
</dbReference>
<name>A0A9P0HMV5_NEZVI</name>
<evidence type="ECO:0000256" key="5">
    <source>
        <dbReference type="ARBA" id="ARBA00022807"/>
    </source>
</evidence>
<dbReference type="InterPro" id="IPR011600">
    <property type="entry name" value="Pept_C14_caspase"/>
</dbReference>
<dbReference type="EMBL" id="OV725082">
    <property type="protein sequence ID" value="CAH1404331.1"/>
    <property type="molecule type" value="Genomic_DNA"/>
</dbReference>
<gene>
    <name evidence="8" type="ORF">NEZAVI_LOCUS12761</name>
</gene>
<dbReference type="InterPro" id="IPR015917">
    <property type="entry name" value="Pept_C14A"/>
</dbReference>
<dbReference type="Gene3D" id="1.10.533.10">
    <property type="entry name" value="Death Domain, Fas"/>
    <property type="match status" value="1"/>
</dbReference>
<dbReference type="Proteomes" id="UP001152798">
    <property type="component" value="Chromosome 6"/>
</dbReference>
<dbReference type="InterPro" id="IPR002398">
    <property type="entry name" value="Pept_C14"/>
</dbReference>
<dbReference type="SMART" id="SM00115">
    <property type="entry name" value="CASc"/>
    <property type="match status" value="1"/>
</dbReference>
<keyword evidence="4" id="KW-0378">Hydrolase</keyword>
<evidence type="ECO:0000256" key="2">
    <source>
        <dbReference type="ARBA" id="ARBA00022670"/>
    </source>
</evidence>
<dbReference type="InterPro" id="IPR011029">
    <property type="entry name" value="DEATH-like_dom_sf"/>
</dbReference>
<dbReference type="SUPFAM" id="SSF52129">
    <property type="entry name" value="Caspase-like"/>
    <property type="match status" value="1"/>
</dbReference>
<sequence length="371" mass="43108">MEPSHREMIMKNLDFLIQNTSDEAFDLLLERFSTNHGLSPYMLEKINKGGTSLEKKKKFYEMVPKRGPEAFRKLCDCLYSVGLKNLAEKLRGSRVFLDGCFSSKLNGSSHERYIIKSNPKGHVLIINIRNFIYNPLQLRRGSEKDVASLKELWKKLGYSVHFFKDLTCEEFKKEIDNFINLTKSDKLDSVFVFIMTHGMRNNTNHREVQLLMSDSGTINSDWVVDRFTSVHSKHLADTPKIIFIQACRGEDIDVGYWIENDSGHGNLEYNENSDAMRMPSPKPRYSNLLVVFSTLPGFVAKRNIDTGSPFIQELCQIISIKSKKSHLLDMIHEVNRNLKEEVIKNWNVQGRSSFFQTVHYENWHFSYKLYL</sequence>
<feature type="domain" description="Peptidase C14A caspase catalytic" evidence="7">
    <location>
        <begin position="112"/>
        <end position="356"/>
    </location>
</feature>
<proteinExistence type="inferred from homology"/>
<dbReference type="GO" id="GO:0006915">
    <property type="term" value="P:apoptotic process"/>
    <property type="evidence" value="ECO:0007669"/>
    <property type="project" value="UniProtKB-KW"/>
</dbReference>
<dbReference type="Gene3D" id="3.40.50.1460">
    <property type="match status" value="1"/>
</dbReference>
<keyword evidence="3" id="KW-0053">Apoptosis</keyword>
<reference evidence="8" key="1">
    <citation type="submission" date="2022-01" db="EMBL/GenBank/DDBJ databases">
        <authorList>
            <person name="King R."/>
        </authorList>
    </citation>
    <scope>NUCLEOTIDE SEQUENCE</scope>
</reference>
<evidence type="ECO:0000313" key="9">
    <source>
        <dbReference type="Proteomes" id="UP001152798"/>
    </source>
</evidence>
<comment type="similarity">
    <text evidence="1">Belongs to the peptidase C14A family.</text>
</comment>
<dbReference type="CDD" id="cd01671">
    <property type="entry name" value="CARD"/>
    <property type="match status" value="1"/>
</dbReference>
<dbReference type="GO" id="GO:0004197">
    <property type="term" value="F:cysteine-type endopeptidase activity"/>
    <property type="evidence" value="ECO:0007669"/>
    <property type="project" value="InterPro"/>
</dbReference>
<dbReference type="InterPro" id="IPR029030">
    <property type="entry name" value="Caspase-like_dom_sf"/>
</dbReference>
<protein>
    <recommendedName>
        <fullName evidence="7">Peptidase C14A caspase catalytic domain-containing protein</fullName>
    </recommendedName>
</protein>
<evidence type="ECO:0000256" key="6">
    <source>
        <dbReference type="ARBA" id="ARBA00023145"/>
    </source>
</evidence>
<evidence type="ECO:0000313" key="8">
    <source>
        <dbReference type="EMBL" id="CAH1404331.1"/>
    </source>
</evidence>
<dbReference type="SUPFAM" id="SSF47986">
    <property type="entry name" value="DEATH domain"/>
    <property type="match status" value="1"/>
</dbReference>
<dbReference type="GO" id="GO:0006508">
    <property type="term" value="P:proteolysis"/>
    <property type="evidence" value="ECO:0007669"/>
    <property type="project" value="UniProtKB-KW"/>
</dbReference>
<evidence type="ECO:0000259" key="7">
    <source>
        <dbReference type="SMART" id="SM00115"/>
    </source>
</evidence>
<evidence type="ECO:0000256" key="4">
    <source>
        <dbReference type="ARBA" id="ARBA00022801"/>
    </source>
</evidence>
<dbReference type="OrthoDB" id="6097640at2759"/>
<dbReference type="AlphaFoldDB" id="A0A9P0HMV5"/>
<evidence type="ECO:0000256" key="3">
    <source>
        <dbReference type="ARBA" id="ARBA00022703"/>
    </source>
</evidence>